<accession>B8MFI7</accession>
<name>B8MFI7_TALSN</name>
<proteinExistence type="predicted"/>
<dbReference type="EMBL" id="EQ962656">
    <property type="protein sequence ID" value="EED16721.1"/>
    <property type="molecule type" value="Genomic_DNA"/>
</dbReference>
<dbReference type="OMA" id="MVFYCKA"/>
<dbReference type="RefSeq" id="XP_002483955.1">
    <property type="nucleotide sequence ID" value="XM_002483910.1"/>
</dbReference>
<dbReference type="Gene3D" id="3.40.250.10">
    <property type="entry name" value="Rhodanese-like domain"/>
    <property type="match status" value="1"/>
</dbReference>
<dbReference type="GO" id="GO:0004792">
    <property type="term" value="F:thiosulfate-cyanide sulfurtransferase activity"/>
    <property type="evidence" value="ECO:0007669"/>
    <property type="project" value="TreeGrafter"/>
</dbReference>
<dbReference type="STRING" id="441959.B8MFI7"/>
<dbReference type="InterPro" id="IPR036873">
    <property type="entry name" value="Rhodanese-like_dom_sf"/>
</dbReference>
<sequence length="227" mass="25157">MSANVAVGVARRGARSVFGASAFSRSSSFVFRSRNIQIASQRVKNFSTERYQLLKIQYCSPQHYQSRFNLQQQQQHRKYSSENAPVFKQIGFDDINTKLSLSPSSTPSNIILIDVREPAELAATGIIPGAVSVPLASQPDAYFLPPEEFETRFGYTKPGFEQSSSPETAGKEKKEIIFYCKAGVRAQAAAQLAVQAGYDPDTLGVYRGSWLDWTNKGGKVEKWEGND</sequence>
<dbReference type="SUPFAM" id="SSF52821">
    <property type="entry name" value="Rhodanese/Cell cycle control phosphatase"/>
    <property type="match status" value="1"/>
</dbReference>
<evidence type="ECO:0000313" key="3">
    <source>
        <dbReference type="Proteomes" id="UP000001745"/>
    </source>
</evidence>
<dbReference type="PhylomeDB" id="B8MFI7"/>
<dbReference type="PROSITE" id="PS50206">
    <property type="entry name" value="RHODANESE_3"/>
    <property type="match status" value="1"/>
</dbReference>
<dbReference type="PANTHER" id="PTHR44086:SF10">
    <property type="entry name" value="THIOSULFATE SULFURTRANSFERASE_RHODANESE-LIKE DOMAIN-CONTAINING PROTEIN 3"/>
    <property type="match status" value="1"/>
</dbReference>
<dbReference type="eggNOG" id="KOG1530">
    <property type="taxonomic scope" value="Eukaryota"/>
</dbReference>
<dbReference type="OrthoDB" id="566238at2759"/>
<keyword evidence="3" id="KW-1185">Reference proteome</keyword>
<reference evidence="3" key="1">
    <citation type="journal article" date="2015" name="Genome Announc.">
        <title>Genome sequence of the AIDS-associated pathogen Penicillium marneffei (ATCC18224) and its near taxonomic relative Talaromyces stipitatus (ATCC10500).</title>
        <authorList>
            <person name="Nierman W.C."/>
            <person name="Fedorova-Abrams N.D."/>
            <person name="Andrianopoulos A."/>
        </authorList>
    </citation>
    <scope>NUCLEOTIDE SEQUENCE [LARGE SCALE GENOMIC DNA]</scope>
    <source>
        <strain evidence="3">ATCC 10500 / CBS 375.48 / QM 6759 / NRRL 1006</strain>
    </source>
</reference>
<dbReference type="VEuPathDB" id="FungiDB:TSTA_017950"/>
<dbReference type="Pfam" id="PF00581">
    <property type="entry name" value="Rhodanese"/>
    <property type="match status" value="1"/>
</dbReference>
<dbReference type="GeneID" id="8109051"/>
<dbReference type="HOGENOM" id="CLU_089574_0_0_1"/>
<dbReference type="InterPro" id="IPR001763">
    <property type="entry name" value="Rhodanese-like_dom"/>
</dbReference>
<dbReference type="AlphaFoldDB" id="B8MFI7"/>
<evidence type="ECO:0000313" key="2">
    <source>
        <dbReference type="EMBL" id="EED16721.1"/>
    </source>
</evidence>
<feature type="domain" description="Rhodanese" evidence="1">
    <location>
        <begin position="106"/>
        <end position="222"/>
    </location>
</feature>
<dbReference type="GO" id="GO:0005739">
    <property type="term" value="C:mitochondrion"/>
    <property type="evidence" value="ECO:0007669"/>
    <property type="project" value="TreeGrafter"/>
</dbReference>
<dbReference type="InParanoid" id="B8MFI7"/>
<gene>
    <name evidence="2" type="ORF">TSTA_017950</name>
</gene>
<dbReference type="Proteomes" id="UP000001745">
    <property type="component" value="Unassembled WGS sequence"/>
</dbReference>
<organism evidence="2 3">
    <name type="scientific">Talaromyces stipitatus (strain ATCC 10500 / CBS 375.48 / QM 6759 / NRRL 1006)</name>
    <name type="common">Penicillium stipitatum</name>
    <dbReference type="NCBI Taxonomy" id="441959"/>
    <lineage>
        <taxon>Eukaryota</taxon>
        <taxon>Fungi</taxon>
        <taxon>Dikarya</taxon>
        <taxon>Ascomycota</taxon>
        <taxon>Pezizomycotina</taxon>
        <taxon>Eurotiomycetes</taxon>
        <taxon>Eurotiomycetidae</taxon>
        <taxon>Eurotiales</taxon>
        <taxon>Trichocomaceae</taxon>
        <taxon>Talaromyces</taxon>
        <taxon>Talaromyces sect. Talaromyces</taxon>
    </lineage>
</organism>
<evidence type="ECO:0000259" key="1">
    <source>
        <dbReference type="PROSITE" id="PS50206"/>
    </source>
</evidence>
<protein>
    <submittedName>
        <fullName evidence="2">Rhodanese domain protein</fullName>
    </submittedName>
</protein>
<dbReference type="SMART" id="SM00450">
    <property type="entry name" value="RHOD"/>
    <property type="match status" value="1"/>
</dbReference>
<dbReference type="PANTHER" id="PTHR44086">
    <property type="entry name" value="THIOSULFATE SULFURTRANSFERASE RDL2, MITOCHONDRIAL-RELATED"/>
    <property type="match status" value="1"/>
</dbReference>